<organism evidence="5 6">
    <name type="scientific">Latimeria chalumnae</name>
    <name type="common">Coelacanth</name>
    <dbReference type="NCBI Taxonomy" id="7897"/>
    <lineage>
        <taxon>Eukaryota</taxon>
        <taxon>Metazoa</taxon>
        <taxon>Chordata</taxon>
        <taxon>Craniata</taxon>
        <taxon>Vertebrata</taxon>
        <taxon>Euteleostomi</taxon>
        <taxon>Coelacanthiformes</taxon>
        <taxon>Coelacanthidae</taxon>
        <taxon>Latimeria</taxon>
    </lineage>
</organism>
<keyword evidence="4" id="KW-0175">Coiled coil</keyword>
<protein>
    <submittedName>
        <fullName evidence="5">Cilia and flagella associated protein 53</fullName>
    </submittedName>
</protein>
<keyword evidence="2" id="KW-0969">Cilium</keyword>
<sequence length="407" mass="49411">MLVSQRNRHRVRVREFHGPTPHSFGVLAKKASEKPIDIELQLQRLREAADRKLLAFAKYRQNCEFKCEWEKMTDRRVVQGVIERRVHDSMQQYKMGLEERRQRLQDLLGAEEREYLKEMDSMKETTLERQAKMRERAKFLRENREQERLKVVAEKLDQQFREQCEEVKEMMTRRHQNEVCMERMAQLAIQEEARQQDREEQRLYVELWEKDRLAKEEREVKDVLKTIEQNREMVEGLDIQKAAAEAQRAEEKRLKEEEAKLMTVVWKLLQMKAEISRPLPPPPPKKKKKKKEEEMRLYKLELERAKLEIFSLKASLANPLFQREDSTESCNIHNVVELREEMQRYRDYLAQQLEEQKRQEKEMERLVAADVEKAWAKKLEQWRKEKEARNRLLKEVMDTRFFQVKDK</sequence>
<proteinExistence type="predicted"/>
<dbReference type="eggNOG" id="ENOG502QRDR">
    <property type="taxonomic scope" value="Eukaryota"/>
</dbReference>
<feature type="coiled-coil region" evidence="4">
    <location>
        <begin position="210"/>
        <end position="259"/>
    </location>
</feature>
<dbReference type="GeneTree" id="ENSGT00940000168426"/>
<dbReference type="GO" id="GO:0005929">
    <property type="term" value="C:cilium"/>
    <property type="evidence" value="ECO:0007669"/>
    <property type="project" value="UniProtKB-SubCell"/>
</dbReference>
<dbReference type="PANTHER" id="PTHR31183:SF1">
    <property type="entry name" value="CILIA- AND FLAGELLA-ASSOCIATED PROTEIN 53"/>
    <property type="match status" value="1"/>
</dbReference>
<dbReference type="Bgee" id="ENSLACG00000001825">
    <property type="expression patterns" value="Expressed in mesonephros and 2 other cell types or tissues"/>
</dbReference>
<keyword evidence="3" id="KW-0966">Cell projection</keyword>
<dbReference type="OMA" id="IQAQHND"/>
<evidence type="ECO:0000313" key="5">
    <source>
        <dbReference type="Ensembl" id="ENSLACP00000002042.1"/>
    </source>
</evidence>
<dbReference type="InterPro" id="IPR043596">
    <property type="entry name" value="CFAP53/TCHP"/>
</dbReference>
<dbReference type="EMBL" id="AFYH01250131">
    <property type="status" value="NOT_ANNOTATED_CDS"/>
    <property type="molecule type" value="Genomic_DNA"/>
</dbReference>
<reference evidence="5" key="2">
    <citation type="submission" date="2025-08" db="UniProtKB">
        <authorList>
            <consortium name="Ensembl"/>
        </authorList>
    </citation>
    <scope>IDENTIFICATION</scope>
</reference>
<dbReference type="EMBL" id="AFYH01250130">
    <property type="status" value="NOT_ANNOTATED_CDS"/>
    <property type="molecule type" value="Genomic_DNA"/>
</dbReference>
<comment type="subcellular location">
    <subcellularLocation>
        <location evidence="1">Cell projection</location>
        <location evidence="1">Cilium</location>
    </subcellularLocation>
</comment>
<dbReference type="EMBL" id="AFYH01250132">
    <property type="status" value="NOT_ANNOTATED_CDS"/>
    <property type="molecule type" value="Genomic_DNA"/>
</dbReference>
<dbReference type="PANTHER" id="PTHR31183">
    <property type="entry name" value="TRICHOPLEIN KERATIN FILAMENT-BINDING PROTEIN FAMILY MEMBER"/>
    <property type="match status" value="1"/>
</dbReference>
<gene>
    <name evidence="5" type="primary">CFAP53</name>
</gene>
<accession>H2ZXC1</accession>
<evidence type="ECO:0000256" key="1">
    <source>
        <dbReference type="ARBA" id="ARBA00004138"/>
    </source>
</evidence>
<dbReference type="InParanoid" id="H2ZXC1"/>
<dbReference type="FunCoup" id="H2ZXC1">
    <property type="interactions" value="2"/>
</dbReference>
<reference evidence="6" key="1">
    <citation type="submission" date="2011-08" db="EMBL/GenBank/DDBJ databases">
        <title>The draft genome of Latimeria chalumnae.</title>
        <authorList>
            <person name="Di Palma F."/>
            <person name="Alfoldi J."/>
            <person name="Johnson J."/>
            <person name="Berlin A."/>
            <person name="Gnerre S."/>
            <person name="Jaffe D."/>
            <person name="MacCallum I."/>
            <person name="Young S."/>
            <person name="Walker B.J."/>
            <person name="Lander E."/>
            <person name="Lindblad-Toh K."/>
        </authorList>
    </citation>
    <scope>NUCLEOTIDE SEQUENCE [LARGE SCALE GENOMIC DNA]</scope>
    <source>
        <strain evidence="6">Wild caught</strain>
    </source>
</reference>
<feature type="coiled-coil region" evidence="4">
    <location>
        <begin position="335"/>
        <end position="369"/>
    </location>
</feature>
<reference evidence="5" key="3">
    <citation type="submission" date="2025-09" db="UniProtKB">
        <authorList>
            <consortium name="Ensembl"/>
        </authorList>
    </citation>
    <scope>IDENTIFICATION</scope>
</reference>
<evidence type="ECO:0000256" key="3">
    <source>
        <dbReference type="ARBA" id="ARBA00023273"/>
    </source>
</evidence>
<evidence type="ECO:0000256" key="4">
    <source>
        <dbReference type="SAM" id="Coils"/>
    </source>
</evidence>
<evidence type="ECO:0000313" key="6">
    <source>
        <dbReference type="Proteomes" id="UP000008672"/>
    </source>
</evidence>
<dbReference type="HOGENOM" id="CLU_036489_0_0_1"/>
<dbReference type="Proteomes" id="UP000008672">
    <property type="component" value="Unassembled WGS sequence"/>
</dbReference>
<dbReference type="AlphaFoldDB" id="H2ZXC1"/>
<evidence type="ECO:0000256" key="2">
    <source>
        <dbReference type="ARBA" id="ARBA00023069"/>
    </source>
</evidence>
<keyword evidence="6" id="KW-1185">Reference proteome</keyword>
<name>H2ZXC1_LATCH</name>
<dbReference type="STRING" id="7897.ENSLACP00000002042"/>
<feature type="coiled-coil region" evidence="4">
    <location>
        <begin position="94"/>
        <end position="173"/>
    </location>
</feature>
<dbReference type="Ensembl" id="ENSLACT00000002056.1">
    <property type="protein sequence ID" value="ENSLACP00000002042.1"/>
    <property type="gene ID" value="ENSLACG00000001825.1"/>
</dbReference>